<feature type="region of interest" description="Disordered" evidence="6">
    <location>
        <begin position="312"/>
        <end position="501"/>
    </location>
</feature>
<evidence type="ECO:0000256" key="1">
    <source>
        <dbReference type="ARBA" id="ARBA00004162"/>
    </source>
</evidence>
<organism evidence="9 10">
    <name type="scientific">Paenibacillus antri</name>
    <dbReference type="NCBI Taxonomy" id="2582848"/>
    <lineage>
        <taxon>Bacteria</taxon>
        <taxon>Bacillati</taxon>
        <taxon>Bacillota</taxon>
        <taxon>Bacilli</taxon>
        <taxon>Bacillales</taxon>
        <taxon>Paenibacillaceae</taxon>
        <taxon>Paenibacillus</taxon>
    </lineage>
</organism>
<feature type="transmembrane region" description="Helical" evidence="7">
    <location>
        <begin position="52"/>
        <end position="74"/>
    </location>
</feature>
<keyword evidence="4 7" id="KW-1133">Transmembrane helix</keyword>
<proteinExistence type="predicted"/>
<keyword evidence="5 7" id="KW-0472">Membrane</keyword>
<dbReference type="Proteomes" id="UP000309676">
    <property type="component" value="Unassembled WGS sequence"/>
</dbReference>
<keyword evidence="10" id="KW-1185">Reference proteome</keyword>
<evidence type="ECO:0000256" key="7">
    <source>
        <dbReference type="SAM" id="Phobius"/>
    </source>
</evidence>
<comment type="subcellular location">
    <subcellularLocation>
        <location evidence="1">Cell membrane</location>
        <topology evidence="1">Single-pass membrane protein</topology>
    </subcellularLocation>
</comment>
<dbReference type="PROSITE" id="PS51849">
    <property type="entry name" value="RSGI_N"/>
    <property type="match status" value="1"/>
</dbReference>
<dbReference type="OrthoDB" id="9800626at2"/>
<evidence type="ECO:0000259" key="8">
    <source>
        <dbReference type="PROSITE" id="PS51849"/>
    </source>
</evidence>
<evidence type="ECO:0000313" key="10">
    <source>
        <dbReference type="Proteomes" id="UP000309676"/>
    </source>
</evidence>
<evidence type="ECO:0000256" key="2">
    <source>
        <dbReference type="ARBA" id="ARBA00022475"/>
    </source>
</evidence>
<keyword evidence="2" id="KW-1003">Cell membrane</keyword>
<keyword evidence="3 7" id="KW-0812">Transmembrane</keyword>
<dbReference type="RefSeq" id="WP_138195033.1">
    <property type="nucleotide sequence ID" value="NZ_VCIW01000009.1"/>
</dbReference>
<name>A0A5R9G6N0_9BACL</name>
<accession>A0A5R9G6N0</accession>
<feature type="compositionally biased region" description="Basic and acidic residues" evidence="6">
    <location>
        <begin position="431"/>
        <end position="501"/>
    </location>
</feature>
<evidence type="ECO:0000313" key="9">
    <source>
        <dbReference type="EMBL" id="TLS51421.1"/>
    </source>
</evidence>
<dbReference type="InterPro" id="IPR055431">
    <property type="entry name" value="RsgI_M"/>
</dbReference>
<protein>
    <submittedName>
        <fullName evidence="9">Anti-sigma factor domain-containing protein</fullName>
    </submittedName>
</protein>
<dbReference type="Pfam" id="PF23750">
    <property type="entry name" value="RsgI_M"/>
    <property type="match status" value="1"/>
</dbReference>
<sequence length="501" mass="53700">MKKGVVMEVGERHAVVLTDSGAFVRLAKRGRTFAVGEEIPLPAARRGLPRRAWYALSSTAAAALIFAMFLFSALPGGGPPVATVPDDLNKIAVTETPSVDPGSTDATPPANDPAPAPMPVAYVSIDINPSVELGLDAAGTVVKASGRNEDATELLDGLELVGLTLEAAVAQVMEAAETKLLSARTEADIVITSVVVDETAPVKEEELQARAKGEVDRVIQEHHAETAEAYRVTVWSAPKEVLEEAKESGLSAGKMAFLLKAQANGVQVTAEELQKSSIHDVAKQYADKKLLDADPTWTKETMKELLKQIKSEIKASEDDDDDEKDDDRGDGGKPGNGNGKENGNGNGNSNGNGRGSAAGKNGSSGNAGNAGNKGNAGNAGNAGNVGTQGNGKADDDDRNLKIDLEFNFDWGKWRDWGGGNEEDDDRDEREDDRKKDDRRGRDDDDRNEREKSEDGPRRDDGSVSARPNEKDKDKKQETDKGKDKENDKDESKEKNEKEKEK</sequence>
<comment type="caution">
    <text evidence="9">The sequence shown here is derived from an EMBL/GenBank/DDBJ whole genome shotgun (WGS) entry which is preliminary data.</text>
</comment>
<feature type="compositionally biased region" description="Low complexity" evidence="6">
    <location>
        <begin position="357"/>
        <end position="391"/>
    </location>
</feature>
<evidence type="ECO:0000256" key="5">
    <source>
        <dbReference type="ARBA" id="ARBA00023136"/>
    </source>
</evidence>
<dbReference type="AlphaFoldDB" id="A0A5R9G6N0"/>
<feature type="compositionally biased region" description="Gly residues" evidence="6">
    <location>
        <begin position="332"/>
        <end position="356"/>
    </location>
</feature>
<reference evidence="9 10" key="1">
    <citation type="submission" date="2019-05" db="EMBL/GenBank/DDBJ databases">
        <authorList>
            <person name="Narsing Rao M.P."/>
            <person name="Li W.J."/>
        </authorList>
    </citation>
    <scope>NUCLEOTIDE SEQUENCE [LARGE SCALE GENOMIC DNA]</scope>
    <source>
        <strain evidence="9 10">SYSU_K30003</strain>
    </source>
</reference>
<feature type="region of interest" description="Disordered" evidence="6">
    <location>
        <begin position="94"/>
        <end position="117"/>
    </location>
</feature>
<dbReference type="EMBL" id="VCIW01000009">
    <property type="protein sequence ID" value="TLS51421.1"/>
    <property type="molecule type" value="Genomic_DNA"/>
</dbReference>
<feature type="domain" description="RsgI N-terminal anti-sigma" evidence="8">
    <location>
        <begin position="2"/>
        <end position="50"/>
    </location>
</feature>
<dbReference type="InterPro" id="IPR024449">
    <property type="entry name" value="Anti-sigma_RsgI_N"/>
</dbReference>
<evidence type="ECO:0000256" key="4">
    <source>
        <dbReference type="ARBA" id="ARBA00022989"/>
    </source>
</evidence>
<dbReference type="Pfam" id="PF12791">
    <property type="entry name" value="RsgI_N"/>
    <property type="match status" value="1"/>
</dbReference>
<feature type="compositionally biased region" description="Basic and acidic residues" evidence="6">
    <location>
        <begin position="392"/>
        <end position="404"/>
    </location>
</feature>
<evidence type="ECO:0000256" key="6">
    <source>
        <dbReference type="SAM" id="MobiDB-lite"/>
    </source>
</evidence>
<dbReference type="GO" id="GO:0005886">
    <property type="term" value="C:plasma membrane"/>
    <property type="evidence" value="ECO:0007669"/>
    <property type="project" value="UniProtKB-SubCell"/>
</dbReference>
<gene>
    <name evidence="9" type="ORF">FE782_15020</name>
</gene>
<feature type="compositionally biased region" description="Acidic residues" evidence="6">
    <location>
        <begin position="420"/>
        <end position="430"/>
    </location>
</feature>
<evidence type="ECO:0000256" key="3">
    <source>
        <dbReference type="ARBA" id="ARBA00022692"/>
    </source>
</evidence>